<organism evidence="2 3">
    <name type="scientific">Colletotrichum lupini</name>
    <dbReference type="NCBI Taxonomy" id="145971"/>
    <lineage>
        <taxon>Eukaryota</taxon>
        <taxon>Fungi</taxon>
        <taxon>Dikarya</taxon>
        <taxon>Ascomycota</taxon>
        <taxon>Pezizomycotina</taxon>
        <taxon>Sordariomycetes</taxon>
        <taxon>Hypocreomycetidae</taxon>
        <taxon>Glomerellales</taxon>
        <taxon>Glomerellaceae</taxon>
        <taxon>Colletotrichum</taxon>
        <taxon>Colletotrichum acutatum species complex</taxon>
    </lineage>
</organism>
<reference evidence="2" key="1">
    <citation type="journal article" date="2021" name="Mol. Plant Microbe Interact.">
        <title>Complete Genome Sequence of the Plant-Pathogenic Fungus Colletotrichum lupini.</title>
        <authorList>
            <person name="Baroncelli R."/>
            <person name="Pensec F."/>
            <person name="Da Lio D."/>
            <person name="Boufleur T."/>
            <person name="Vicente I."/>
            <person name="Sarrocco S."/>
            <person name="Picot A."/>
            <person name="Baraldi E."/>
            <person name="Sukno S."/>
            <person name="Thon M."/>
            <person name="Le Floch G."/>
        </authorList>
    </citation>
    <scope>NUCLEOTIDE SEQUENCE</scope>
    <source>
        <strain evidence="2">IMI 504893</strain>
    </source>
</reference>
<gene>
    <name evidence="2" type="ORF">CLUP02_05902</name>
</gene>
<dbReference type="Proteomes" id="UP000830671">
    <property type="component" value="Chromosome 3"/>
</dbReference>
<evidence type="ECO:0000313" key="3">
    <source>
        <dbReference type="Proteomes" id="UP000830671"/>
    </source>
</evidence>
<proteinExistence type="predicted"/>
<evidence type="ECO:0000313" key="2">
    <source>
        <dbReference type="EMBL" id="UQC80419.1"/>
    </source>
</evidence>
<name>A0A9Q8SN27_9PEZI</name>
<dbReference type="EMBL" id="CP019475">
    <property type="protein sequence ID" value="UQC80419.1"/>
    <property type="molecule type" value="Genomic_DNA"/>
</dbReference>
<accession>A0A9Q8SN27</accession>
<dbReference type="AlphaFoldDB" id="A0A9Q8SN27"/>
<feature type="region of interest" description="Disordered" evidence="1">
    <location>
        <begin position="224"/>
        <end position="243"/>
    </location>
</feature>
<dbReference type="GeneID" id="73339917"/>
<dbReference type="KEGG" id="clup:CLUP02_05902"/>
<keyword evidence="3" id="KW-1185">Reference proteome</keyword>
<dbReference type="RefSeq" id="XP_049142050.1">
    <property type="nucleotide sequence ID" value="XM_049284907.1"/>
</dbReference>
<protein>
    <submittedName>
        <fullName evidence="2">Uncharacterized protein</fullName>
    </submittedName>
</protein>
<sequence>MLNRILRVPKEFLYCNHQTRTSDRWGRFSNSYTRVLAVMTYDTVIQQLRQSDCHFQITATTTSCPSTVCECRSPLSSQAPSTRRTGLTVTQSLYWANYQLSSQCRWMMSYGSLFPGYGTQLRHEVTMKKDTISLLEVLVGCLRLGLSRILRQAASERLLDVVRVQRSPSSPETTMQTTPHCIAWSLMATGFCELSLVLIANARQTMPLPALGYKFPQMQYKPQTLPPAISSEKPSPPLIDGNK</sequence>
<evidence type="ECO:0000256" key="1">
    <source>
        <dbReference type="SAM" id="MobiDB-lite"/>
    </source>
</evidence>